<keyword evidence="6 11" id="KW-0548">Nucleotidyltransferase</keyword>
<evidence type="ECO:0000256" key="10">
    <source>
        <dbReference type="ARBA" id="ARBA00048721"/>
    </source>
</evidence>
<dbReference type="EMBL" id="JBHRTP010000105">
    <property type="protein sequence ID" value="MFC3111211.1"/>
    <property type="molecule type" value="Genomic_DNA"/>
</dbReference>
<keyword evidence="14" id="KW-1185">Reference proteome</keyword>
<dbReference type="SUPFAM" id="SSF52374">
    <property type="entry name" value="Nucleotidylyl transferase"/>
    <property type="match status" value="1"/>
</dbReference>
<comment type="pathway">
    <text evidence="2 11">Cofactor biosynthesis; NAD(+) biosynthesis; deamido-NAD(+) from nicotinate D-ribonucleotide: step 1/1.</text>
</comment>
<evidence type="ECO:0000313" key="14">
    <source>
        <dbReference type="Proteomes" id="UP001595530"/>
    </source>
</evidence>
<keyword evidence="8 11" id="KW-0067">ATP-binding</keyword>
<evidence type="ECO:0000256" key="2">
    <source>
        <dbReference type="ARBA" id="ARBA00005019"/>
    </source>
</evidence>
<dbReference type="Pfam" id="PF01467">
    <property type="entry name" value="CTP_transf_like"/>
    <property type="match status" value="1"/>
</dbReference>
<dbReference type="CDD" id="cd02165">
    <property type="entry name" value="NMNAT"/>
    <property type="match status" value="1"/>
</dbReference>
<organism evidence="13 14">
    <name type="scientific">Undibacterium arcticum</name>
    <dbReference type="NCBI Taxonomy" id="1762892"/>
    <lineage>
        <taxon>Bacteria</taxon>
        <taxon>Pseudomonadati</taxon>
        <taxon>Pseudomonadota</taxon>
        <taxon>Betaproteobacteria</taxon>
        <taxon>Burkholderiales</taxon>
        <taxon>Oxalobacteraceae</taxon>
        <taxon>Undibacterium</taxon>
    </lineage>
</organism>
<dbReference type="PANTHER" id="PTHR39321:SF3">
    <property type="entry name" value="PHOSPHOPANTETHEINE ADENYLYLTRANSFERASE"/>
    <property type="match status" value="1"/>
</dbReference>
<comment type="function">
    <text evidence="1 11">Catalyzes the reversible adenylation of nicotinate mononucleotide (NaMN) to nicotinic acid adenine dinucleotide (NaAD).</text>
</comment>
<dbReference type="RefSeq" id="WP_390327892.1">
    <property type="nucleotide sequence ID" value="NZ_JBHRTP010000105.1"/>
</dbReference>
<gene>
    <name evidence="11" type="primary">nadD</name>
    <name evidence="13" type="ORF">ACFOFO_25225</name>
</gene>
<dbReference type="GO" id="GO:0004515">
    <property type="term" value="F:nicotinate-nucleotide adenylyltransferase activity"/>
    <property type="evidence" value="ECO:0007669"/>
    <property type="project" value="UniProtKB-EC"/>
</dbReference>
<accession>A0ABV7FCQ0</accession>
<dbReference type="InterPro" id="IPR004821">
    <property type="entry name" value="Cyt_trans-like"/>
</dbReference>
<comment type="caution">
    <text evidence="13">The sequence shown here is derived from an EMBL/GenBank/DDBJ whole genome shotgun (WGS) entry which is preliminary data.</text>
</comment>
<evidence type="ECO:0000256" key="11">
    <source>
        <dbReference type="HAMAP-Rule" id="MF_00244"/>
    </source>
</evidence>
<protein>
    <recommendedName>
        <fullName evidence="11">Probable nicotinate-nucleotide adenylyltransferase</fullName>
        <ecNumber evidence="11">2.7.7.18</ecNumber>
    </recommendedName>
    <alternativeName>
        <fullName evidence="11">Deamido-NAD(+) diphosphorylase</fullName>
    </alternativeName>
    <alternativeName>
        <fullName evidence="11">Deamido-NAD(+) pyrophosphorylase</fullName>
    </alternativeName>
    <alternativeName>
        <fullName evidence="11">Nicotinate mononucleotide adenylyltransferase</fullName>
        <shortName evidence="11">NaMN adenylyltransferase</shortName>
    </alternativeName>
</protein>
<evidence type="ECO:0000313" key="13">
    <source>
        <dbReference type="EMBL" id="MFC3111211.1"/>
    </source>
</evidence>
<keyword evidence="7 11" id="KW-0547">Nucleotide-binding</keyword>
<evidence type="ECO:0000256" key="8">
    <source>
        <dbReference type="ARBA" id="ARBA00022840"/>
    </source>
</evidence>
<evidence type="ECO:0000256" key="3">
    <source>
        <dbReference type="ARBA" id="ARBA00009014"/>
    </source>
</evidence>
<dbReference type="InterPro" id="IPR014729">
    <property type="entry name" value="Rossmann-like_a/b/a_fold"/>
</dbReference>
<keyword evidence="9 11" id="KW-0520">NAD</keyword>
<dbReference type="InterPro" id="IPR005248">
    <property type="entry name" value="NadD/NMNAT"/>
</dbReference>
<evidence type="ECO:0000256" key="9">
    <source>
        <dbReference type="ARBA" id="ARBA00023027"/>
    </source>
</evidence>
<dbReference type="PANTHER" id="PTHR39321">
    <property type="entry name" value="NICOTINATE-NUCLEOTIDE ADENYLYLTRANSFERASE-RELATED"/>
    <property type="match status" value="1"/>
</dbReference>
<reference evidence="14" key="1">
    <citation type="journal article" date="2019" name="Int. J. Syst. Evol. Microbiol.">
        <title>The Global Catalogue of Microorganisms (GCM) 10K type strain sequencing project: providing services to taxonomists for standard genome sequencing and annotation.</title>
        <authorList>
            <consortium name="The Broad Institute Genomics Platform"/>
            <consortium name="The Broad Institute Genome Sequencing Center for Infectious Disease"/>
            <person name="Wu L."/>
            <person name="Ma J."/>
        </authorList>
    </citation>
    <scope>NUCLEOTIDE SEQUENCE [LARGE SCALE GENOMIC DNA]</scope>
    <source>
        <strain evidence="14">KCTC 42986</strain>
    </source>
</reference>
<evidence type="ECO:0000256" key="7">
    <source>
        <dbReference type="ARBA" id="ARBA00022741"/>
    </source>
</evidence>
<sequence>MGLVKPCVALLGGSFDPVHNGHIALGVFFGQLLQVDQLRVIPAGNPWQKQGLQASAADRVAMLQLAFATQPLPFVIDQQEIARADHTSYTIDTLRAIRTELGPQASIVFLMGADQLQQFHTWRQWQQLFDYAHICAASRPGFSLEAALLPSTVRQEFARRAATPQQIRAAPQGLTYLATNLAVDISATDIRTALRDGHKPISLVPPIVLDYIEQHHLYKS</sequence>
<evidence type="ECO:0000256" key="5">
    <source>
        <dbReference type="ARBA" id="ARBA00022679"/>
    </source>
</evidence>
<comment type="similarity">
    <text evidence="3 11">Belongs to the NadD family.</text>
</comment>
<dbReference type="Gene3D" id="3.40.50.620">
    <property type="entry name" value="HUPs"/>
    <property type="match status" value="1"/>
</dbReference>
<evidence type="ECO:0000256" key="6">
    <source>
        <dbReference type="ARBA" id="ARBA00022695"/>
    </source>
</evidence>
<evidence type="ECO:0000259" key="12">
    <source>
        <dbReference type="Pfam" id="PF01467"/>
    </source>
</evidence>
<dbReference type="NCBIfam" id="NF000839">
    <property type="entry name" value="PRK00071.1-1"/>
    <property type="match status" value="1"/>
</dbReference>
<comment type="catalytic activity">
    <reaction evidence="10 11">
        <text>nicotinate beta-D-ribonucleotide + ATP + H(+) = deamido-NAD(+) + diphosphate</text>
        <dbReference type="Rhea" id="RHEA:22860"/>
        <dbReference type="ChEBI" id="CHEBI:15378"/>
        <dbReference type="ChEBI" id="CHEBI:30616"/>
        <dbReference type="ChEBI" id="CHEBI:33019"/>
        <dbReference type="ChEBI" id="CHEBI:57502"/>
        <dbReference type="ChEBI" id="CHEBI:58437"/>
        <dbReference type="EC" id="2.7.7.18"/>
    </reaction>
</comment>
<dbReference type="NCBIfam" id="TIGR00482">
    <property type="entry name" value="nicotinate (nicotinamide) nucleotide adenylyltransferase"/>
    <property type="match status" value="1"/>
</dbReference>
<evidence type="ECO:0000256" key="1">
    <source>
        <dbReference type="ARBA" id="ARBA00002324"/>
    </source>
</evidence>
<dbReference type="HAMAP" id="MF_00244">
    <property type="entry name" value="NaMN_adenylyltr"/>
    <property type="match status" value="1"/>
</dbReference>
<dbReference type="Proteomes" id="UP001595530">
    <property type="component" value="Unassembled WGS sequence"/>
</dbReference>
<keyword evidence="4 11" id="KW-0662">Pyridine nucleotide biosynthesis</keyword>
<dbReference type="EC" id="2.7.7.18" evidence="11"/>
<evidence type="ECO:0000256" key="4">
    <source>
        <dbReference type="ARBA" id="ARBA00022642"/>
    </source>
</evidence>
<name>A0ABV7FCQ0_9BURK</name>
<dbReference type="NCBIfam" id="NF005410">
    <property type="entry name" value="PRK06973.1"/>
    <property type="match status" value="1"/>
</dbReference>
<proteinExistence type="inferred from homology"/>
<feature type="domain" description="Cytidyltransferase-like" evidence="12">
    <location>
        <begin position="10"/>
        <end position="192"/>
    </location>
</feature>
<keyword evidence="5 11" id="KW-0808">Transferase</keyword>